<dbReference type="EMBL" id="VKKY01000001">
    <property type="protein sequence ID" value="KAA3439526.1"/>
    <property type="molecule type" value="Genomic_DNA"/>
</dbReference>
<evidence type="ECO:0000313" key="2">
    <source>
        <dbReference type="EMBL" id="KAA3439526.1"/>
    </source>
</evidence>
<sequence length="160" mass="18962">MLHYKTDLRALKKKELKNLWFFVPFYGLLPAIDFLFKTDLVWDSYYFVVGALSLASLVDLYSKRRLHQLVFDTQRAEIIIETNTFENLLKRQTLPFRETNLQVSRPVTIFQLKETPLTLTFYHRRKEVLKINNHKDGLPPETLEEIREKVLAYCSPNLAN</sequence>
<reference evidence="2 3" key="1">
    <citation type="submission" date="2019-07" db="EMBL/GenBank/DDBJ databases">
        <title>Rufibacter sp. nov., isolated from lake sediment.</title>
        <authorList>
            <person name="Qu J.-H."/>
        </authorList>
    </citation>
    <scope>NUCLEOTIDE SEQUENCE [LARGE SCALE GENOMIC DNA]</scope>
    <source>
        <strain evidence="2 3">NBS58-1</strain>
    </source>
</reference>
<organism evidence="2 3">
    <name type="scientific">Rufibacter hautae</name>
    <dbReference type="NCBI Taxonomy" id="2595005"/>
    <lineage>
        <taxon>Bacteria</taxon>
        <taxon>Pseudomonadati</taxon>
        <taxon>Bacteroidota</taxon>
        <taxon>Cytophagia</taxon>
        <taxon>Cytophagales</taxon>
        <taxon>Hymenobacteraceae</taxon>
        <taxon>Rufibacter</taxon>
    </lineage>
</organism>
<proteinExistence type="predicted"/>
<accession>A0A5B6THQ5</accession>
<dbReference type="AlphaFoldDB" id="A0A5B6THQ5"/>
<comment type="caution">
    <text evidence="2">The sequence shown here is derived from an EMBL/GenBank/DDBJ whole genome shotgun (WGS) entry which is preliminary data.</text>
</comment>
<keyword evidence="3" id="KW-1185">Reference proteome</keyword>
<dbReference type="Proteomes" id="UP000324133">
    <property type="component" value="Unassembled WGS sequence"/>
</dbReference>
<feature type="transmembrane region" description="Helical" evidence="1">
    <location>
        <begin position="20"/>
        <end position="38"/>
    </location>
</feature>
<keyword evidence="1" id="KW-0472">Membrane</keyword>
<dbReference type="RefSeq" id="WP_149089169.1">
    <property type="nucleotide sequence ID" value="NZ_VKKY01000001.1"/>
</dbReference>
<feature type="transmembrane region" description="Helical" evidence="1">
    <location>
        <begin position="44"/>
        <end position="61"/>
    </location>
</feature>
<keyword evidence="1" id="KW-0812">Transmembrane</keyword>
<name>A0A5B6THQ5_9BACT</name>
<protein>
    <submittedName>
        <fullName evidence="2">Uncharacterized protein</fullName>
    </submittedName>
</protein>
<dbReference type="OrthoDB" id="9985412at2"/>
<keyword evidence="1" id="KW-1133">Transmembrane helix</keyword>
<evidence type="ECO:0000313" key="3">
    <source>
        <dbReference type="Proteomes" id="UP000324133"/>
    </source>
</evidence>
<evidence type="ECO:0000256" key="1">
    <source>
        <dbReference type="SAM" id="Phobius"/>
    </source>
</evidence>
<gene>
    <name evidence="2" type="ORF">FOA19_02230</name>
</gene>